<evidence type="ECO:0000313" key="2">
    <source>
        <dbReference type="EMBL" id="BBP00661.1"/>
    </source>
</evidence>
<feature type="domain" description="DSP-PTPase phosphatase fused to NAD+ Kinase" evidence="1">
    <location>
        <begin position="18"/>
        <end position="126"/>
    </location>
</feature>
<sequence>MIDPALSGIYKIRAIDESLCTSGQPTVAQLQEIAAAGFKAVINLALHDDPRYSLPDEAGTVRSLGMGYVHIPVQFSAPTKNDLAEFFAAMKAHEGQEVWVHCAANIRVSVFLGLYRIIEQRWERDVAFAQLSEVWEPDQVWSAFIESALESPNG</sequence>
<dbReference type="EMBL" id="AP021881">
    <property type="protein sequence ID" value="BBP00661.1"/>
    <property type="molecule type" value="Genomic_DNA"/>
</dbReference>
<dbReference type="AlphaFoldDB" id="A0A809RPA9"/>
<reference evidence="3" key="1">
    <citation type="submission" date="2019-11" db="EMBL/GenBank/DDBJ databases">
        <title>Isolation and characterization of a novel species in the genus Sulfuriferula.</title>
        <authorList>
            <person name="Mochizuki J."/>
            <person name="Kojima H."/>
            <person name="Fukui M."/>
        </authorList>
    </citation>
    <scope>NUCLEOTIDE SEQUENCE [LARGE SCALE GENOMIC DNA]</scope>
    <source>
        <strain evidence="3">SGTM</strain>
    </source>
</reference>
<dbReference type="Gene3D" id="3.90.190.10">
    <property type="entry name" value="Protein tyrosine phosphatase superfamily"/>
    <property type="match status" value="1"/>
</dbReference>
<dbReference type="KEGG" id="sniv:SFSGTM_13690"/>
<dbReference type="CDD" id="cd14503">
    <property type="entry name" value="PTP-bact"/>
    <property type="match status" value="1"/>
</dbReference>
<proteinExistence type="predicted"/>
<gene>
    <name evidence="2" type="ORF">SFSGTM_13690</name>
</gene>
<protein>
    <recommendedName>
        <fullName evidence="1">DSP-PTPase phosphatase fused to NAD+ Kinase domain-containing protein</fullName>
    </recommendedName>
</protein>
<dbReference type="SUPFAM" id="SSF52799">
    <property type="entry name" value="(Phosphotyrosine protein) phosphatases II"/>
    <property type="match status" value="1"/>
</dbReference>
<dbReference type="RefSeq" id="WP_162084550.1">
    <property type="nucleotide sequence ID" value="NZ_AP021881.1"/>
</dbReference>
<keyword evidence="3" id="KW-1185">Reference proteome</keyword>
<organism evidence="2 3">
    <name type="scientific">Sulfuriferula nivalis</name>
    <dbReference type="NCBI Taxonomy" id="2675298"/>
    <lineage>
        <taxon>Bacteria</taxon>
        <taxon>Pseudomonadati</taxon>
        <taxon>Pseudomonadota</taxon>
        <taxon>Betaproteobacteria</taxon>
        <taxon>Nitrosomonadales</taxon>
        <taxon>Sulfuricellaceae</taxon>
        <taxon>Sulfuriferula</taxon>
    </lineage>
</organism>
<accession>A0A809RPA9</accession>
<name>A0A809RPA9_9PROT</name>
<dbReference type="Pfam" id="PF22741">
    <property type="entry name" value="PTP-NADK"/>
    <property type="match status" value="1"/>
</dbReference>
<evidence type="ECO:0000313" key="3">
    <source>
        <dbReference type="Proteomes" id="UP000463939"/>
    </source>
</evidence>
<dbReference type="InterPro" id="IPR029021">
    <property type="entry name" value="Prot-tyrosine_phosphatase-like"/>
</dbReference>
<evidence type="ECO:0000259" key="1">
    <source>
        <dbReference type="Pfam" id="PF22741"/>
    </source>
</evidence>
<dbReference type="Proteomes" id="UP000463939">
    <property type="component" value="Chromosome"/>
</dbReference>
<dbReference type="InterPro" id="IPR055214">
    <property type="entry name" value="PTP-NADK"/>
</dbReference>